<dbReference type="EMBL" id="JACIJK010000010">
    <property type="protein sequence ID" value="MBB5716317.1"/>
    <property type="molecule type" value="Genomic_DNA"/>
</dbReference>
<protein>
    <submittedName>
        <fullName evidence="2">Isoquinoline 1-oxidoreductase beta subunit</fullName>
        <ecNumber evidence="2">1.3.99.16</ecNumber>
    </submittedName>
</protein>
<dbReference type="Pfam" id="PF20256">
    <property type="entry name" value="MoCoBD_2"/>
    <property type="match status" value="2"/>
</dbReference>
<organism evidence="2 3">
    <name type="scientific">Sphingomonas aerophila</name>
    <dbReference type="NCBI Taxonomy" id="1344948"/>
    <lineage>
        <taxon>Bacteria</taxon>
        <taxon>Pseudomonadati</taxon>
        <taxon>Pseudomonadota</taxon>
        <taxon>Alphaproteobacteria</taxon>
        <taxon>Sphingomonadales</taxon>
        <taxon>Sphingomonadaceae</taxon>
        <taxon>Sphingomonas</taxon>
    </lineage>
</organism>
<dbReference type="SMART" id="SM01008">
    <property type="entry name" value="Ald_Xan_dh_C"/>
    <property type="match status" value="1"/>
</dbReference>
<dbReference type="SUPFAM" id="SSF56003">
    <property type="entry name" value="Molybdenum cofactor-binding domain"/>
    <property type="match status" value="2"/>
</dbReference>
<feature type="domain" description="Aldehyde oxidase/xanthine dehydrogenase a/b hammerhead" evidence="1">
    <location>
        <begin position="230"/>
        <end position="308"/>
    </location>
</feature>
<accession>A0A7W9EX22</accession>
<dbReference type="RefSeq" id="WP_184059481.1">
    <property type="nucleotide sequence ID" value="NZ_JACIJK010000010.1"/>
</dbReference>
<evidence type="ECO:0000313" key="2">
    <source>
        <dbReference type="EMBL" id="MBB5716317.1"/>
    </source>
</evidence>
<dbReference type="PROSITE" id="PS51318">
    <property type="entry name" value="TAT"/>
    <property type="match status" value="1"/>
</dbReference>
<dbReference type="InterPro" id="IPR000674">
    <property type="entry name" value="Ald_Oxase/Xan_DH_a/b"/>
</dbReference>
<keyword evidence="3" id="KW-1185">Reference proteome</keyword>
<dbReference type="InterPro" id="IPR012368">
    <property type="entry name" value="OxRdtase_Mopterin-bd_su_IorB"/>
</dbReference>
<dbReference type="InterPro" id="IPR046867">
    <property type="entry name" value="AldOxase/xan_DH_MoCoBD2"/>
</dbReference>
<dbReference type="Gene3D" id="3.90.1170.50">
    <property type="entry name" value="Aldehyde oxidase/xanthine dehydrogenase, a/b hammerhead"/>
    <property type="match status" value="1"/>
</dbReference>
<comment type="caution">
    <text evidence="2">The sequence shown here is derived from an EMBL/GenBank/DDBJ whole genome shotgun (WGS) entry which is preliminary data.</text>
</comment>
<reference evidence="2 3" key="1">
    <citation type="submission" date="2020-08" db="EMBL/GenBank/DDBJ databases">
        <title>Genomic Encyclopedia of Type Strains, Phase IV (KMG-IV): sequencing the most valuable type-strain genomes for metagenomic binning, comparative biology and taxonomic classification.</title>
        <authorList>
            <person name="Goeker M."/>
        </authorList>
    </citation>
    <scope>NUCLEOTIDE SEQUENCE [LARGE SCALE GENOMIC DNA]</scope>
    <source>
        <strain evidence="2 3">DSM 100044</strain>
    </source>
</reference>
<evidence type="ECO:0000313" key="3">
    <source>
        <dbReference type="Proteomes" id="UP000546200"/>
    </source>
</evidence>
<dbReference type="InterPro" id="IPR036856">
    <property type="entry name" value="Ald_Oxase/Xan_DH_a/b_sf"/>
</dbReference>
<gene>
    <name evidence="2" type="ORF">FHS94_003180</name>
</gene>
<dbReference type="EC" id="1.3.99.16" evidence="2"/>
<evidence type="ECO:0000259" key="1">
    <source>
        <dbReference type="SMART" id="SM01008"/>
    </source>
</evidence>
<dbReference type="InterPro" id="IPR052516">
    <property type="entry name" value="N-heterocyclic_Hydroxylase"/>
</dbReference>
<dbReference type="InterPro" id="IPR006311">
    <property type="entry name" value="TAT_signal"/>
</dbReference>
<dbReference type="Proteomes" id="UP000546200">
    <property type="component" value="Unassembled WGS sequence"/>
</dbReference>
<dbReference type="Gene3D" id="3.30.365.10">
    <property type="entry name" value="Aldehyde oxidase/xanthine dehydrogenase, molybdopterin binding domain"/>
    <property type="match status" value="4"/>
</dbReference>
<dbReference type="Pfam" id="PF02738">
    <property type="entry name" value="MoCoBD_1"/>
    <property type="match status" value="1"/>
</dbReference>
<dbReference type="PANTHER" id="PTHR47495:SF1">
    <property type="entry name" value="BLL3820 PROTEIN"/>
    <property type="match status" value="1"/>
</dbReference>
<dbReference type="PANTHER" id="PTHR47495">
    <property type="entry name" value="ALDEHYDE DEHYDROGENASE"/>
    <property type="match status" value="1"/>
</dbReference>
<dbReference type="InterPro" id="IPR037165">
    <property type="entry name" value="AldOxase/xan_DH_Mopterin-bd_sf"/>
</dbReference>
<sequence length="738" mass="76678">MATGRITRRGLLVGGGAGAGLLVAWALWPRRYAETLVTGPGEHLFGAWLKIGEDGRVIVAVPQVEHGQGVFTALPQIVADELGADWRTVAVEPTPASPLYANPLALDELWGGAFDQVPAPVRGEWARRAALMLTGGSTSVRQFEDDLRVAGATARALLLKAAARRWDVDWTQCRTQAGFVVTGRNRLRFAELAAAAASEEAPDPLPQGVQGAGALAGKPLPRLDAPAKVDGSANFAADIRLADMVHVAVRAGPQGDTRLVHADRAAADRVAGVVAVVENRRWVAAAATTSWAAQRGLDALAPRFESRGALADDAGIEGALRRALADKGHRVASAGSLGQLLSGGGVVEAEFQVAPALHAAIETPSATASFHDGRLELWLQTQAPTIARAAAARAAGLAEHAVTVHPMMIGGSFGAALDHEVAEQAAVLAMTLKRPISLIWSRGESLIHDRCRTAVIARMRGRLAANGTPVAWNAQIAAPATGRAMAQRMLPASVADLADLGRGGDAQAVGGAVPSYRIANWAVDHHPADLPLQSGYLRGGADGYTAFFNECFMDELAATAGTEPVSFRIGMLGGDPRLARCLSTAASLGGWDGGVAGSGQGIACHRLRGSAVAVMAEARIERGQPVVERLVAAVDCGRVVNPDLVRQQIEGGLVFGLAQALGATTGYERGLARVRGFDTLHLPRLADTPDITVELIRSDEAPGGVSEIGIPAVAPALAGALHSLTGKRLRSLPLVIPA</sequence>
<dbReference type="SUPFAM" id="SSF54665">
    <property type="entry name" value="CO dehydrogenase molybdoprotein N-domain-like"/>
    <property type="match status" value="1"/>
</dbReference>
<proteinExistence type="predicted"/>
<dbReference type="PIRSF" id="PIRSF036389">
    <property type="entry name" value="IOR_B"/>
    <property type="match status" value="1"/>
</dbReference>
<dbReference type="InterPro" id="IPR008274">
    <property type="entry name" value="AldOxase/xan_DH_MoCoBD1"/>
</dbReference>
<keyword evidence="2" id="KW-0560">Oxidoreductase</keyword>
<dbReference type="GO" id="GO:0047121">
    <property type="term" value="F:isoquinoline 1-oxidoreductase activity"/>
    <property type="evidence" value="ECO:0007669"/>
    <property type="project" value="UniProtKB-EC"/>
</dbReference>
<dbReference type="AlphaFoldDB" id="A0A7W9EX22"/>
<name>A0A7W9EX22_9SPHN</name>